<dbReference type="AlphaFoldDB" id="A0A2A2TCM7"/>
<dbReference type="Proteomes" id="UP000218238">
    <property type="component" value="Unassembled WGS sequence"/>
</dbReference>
<comment type="caution">
    <text evidence="1">The sequence shown here is derived from an EMBL/GenBank/DDBJ whole genome shotgun (WGS) entry which is preliminary data.</text>
</comment>
<keyword evidence="2" id="KW-1185">Reference proteome</keyword>
<reference evidence="1 2" key="1">
    <citation type="submission" date="2017-08" db="EMBL/GenBank/DDBJ databases">
        <title>Draft genome sequence of filamentous cyanobacterium Calothrix elsteri CCALA 953.</title>
        <authorList>
            <person name="Gagunashvili A.N."/>
            <person name="Elster J."/>
            <person name="Andresson O.S."/>
        </authorList>
    </citation>
    <scope>NUCLEOTIDE SEQUENCE [LARGE SCALE GENOMIC DNA]</scope>
    <source>
        <strain evidence="1 2">CCALA 953</strain>
    </source>
</reference>
<dbReference type="Pfam" id="PF06988">
    <property type="entry name" value="NifT"/>
    <property type="match status" value="1"/>
</dbReference>
<dbReference type="InterPro" id="IPR024044">
    <property type="entry name" value="NifT/FixU_barrel-like_dom_sf"/>
</dbReference>
<protein>
    <submittedName>
        <fullName evidence="1">Putative nitrogen fixation protein NifT</fullName>
    </submittedName>
</protein>
<accession>A0A2A2TCM7</accession>
<dbReference type="OrthoDB" id="9805052at2"/>
<organism evidence="1 2">
    <name type="scientific">Brunnivagina elsteri CCALA 953</name>
    <dbReference type="NCBI Taxonomy" id="987040"/>
    <lineage>
        <taxon>Bacteria</taxon>
        <taxon>Bacillati</taxon>
        <taxon>Cyanobacteriota</taxon>
        <taxon>Cyanophyceae</taxon>
        <taxon>Nostocales</taxon>
        <taxon>Calotrichaceae</taxon>
        <taxon>Brunnivagina</taxon>
    </lineage>
</organism>
<dbReference type="SUPFAM" id="SSF159203">
    <property type="entry name" value="NifT/FixU-like"/>
    <property type="match status" value="1"/>
</dbReference>
<evidence type="ECO:0000313" key="2">
    <source>
        <dbReference type="Proteomes" id="UP000218238"/>
    </source>
</evidence>
<evidence type="ECO:0000313" key="1">
    <source>
        <dbReference type="EMBL" id="PAX51385.1"/>
    </source>
</evidence>
<gene>
    <name evidence="1" type="primary">nifT</name>
    <name evidence="1" type="ORF">CK510_25035</name>
</gene>
<dbReference type="EMBL" id="NTFS01000405">
    <property type="protein sequence ID" value="PAX51385.1"/>
    <property type="molecule type" value="Genomic_DNA"/>
</dbReference>
<dbReference type="Gene3D" id="2.40.50.240">
    <property type="entry name" value="NifT/FixU-like"/>
    <property type="match status" value="1"/>
</dbReference>
<dbReference type="NCBIfam" id="TIGR02934">
    <property type="entry name" value="nifT_nitrog"/>
    <property type="match status" value="1"/>
</dbReference>
<dbReference type="GO" id="GO:0009399">
    <property type="term" value="P:nitrogen fixation"/>
    <property type="evidence" value="ECO:0007669"/>
    <property type="project" value="InterPro"/>
</dbReference>
<sequence>MKVMLREDSSGKLTVYVPKKDLEEEVVKQVDSETGKIFTLANGWELEFSNLPQPLKLPQTYEARRLA</sequence>
<proteinExistence type="predicted"/>
<dbReference type="RefSeq" id="WP_095724259.1">
    <property type="nucleotide sequence ID" value="NZ_NTFS01000405.1"/>
</dbReference>
<name>A0A2A2TCM7_9CYAN</name>
<dbReference type="InterPro" id="IPR009727">
    <property type="entry name" value="NifT"/>
</dbReference>